<dbReference type="GeneID" id="23797580"/>
<keyword evidence="1" id="KW-0614">Plasmid</keyword>
<accession>F7PQZ9</accession>
<dbReference type="OrthoDB" id="78091at2157"/>
<name>F7PQZ9_9EURY</name>
<keyword evidence="2" id="KW-1185">Reference proteome</keyword>
<organism evidence="1 2">
    <name type="scientific">Halorhabdus tiamatea SARL4B</name>
    <dbReference type="NCBI Taxonomy" id="1033806"/>
    <lineage>
        <taxon>Archaea</taxon>
        <taxon>Methanobacteriati</taxon>
        <taxon>Methanobacteriota</taxon>
        <taxon>Stenosarchaea group</taxon>
        <taxon>Halobacteria</taxon>
        <taxon>Halobacteriales</taxon>
        <taxon>Haloarculaceae</taxon>
        <taxon>Halorhabdus</taxon>
    </lineage>
</organism>
<reference evidence="1 2" key="1">
    <citation type="journal article" date="2014" name="Environ. Microbiol.">
        <title>Halorhabdus tiamatea: proteogenomics and glycosidase activity measurements identify the first cultivated euryarchaeon from a deep-sea anoxic brine lake as potential polysaccharide degrader.</title>
        <authorList>
            <person name="Werner J."/>
            <person name="Ferrer M."/>
            <person name="Michel G."/>
            <person name="Mann A.J."/>
            <person name="Huang S."/>
            <person name="Juarez S."/>
            <person name="Ciordia S."/>
            <person name="Albar J.P."/>
            <person name="Alcaide M."/>
            <person name="La Cono V."/>
            <person name="Yakimov M.M."/>
            <person name="Antunes A."/>
            <person name="Taborda M."/>
            <person name="Da Costa M.S."/>
            <person name="Amann R.I."/>
            <person name="Gloeckner F.O."/>
            <person name="Golyshina O.V."/>
            <person name="Golyshin P.N."/>
            <person name="Teeling H."/>
        </authorList>
    </citation>
    <scope>NUCLEOTIDE SEQUENCE [LARGE SCALE GENOMIC DNA]</scope>
    <source>
        <strain evidence="2">SARL4B</strain>
        <plasmid evidence="1">pHTIA</plasmid>
    </source>
</reference>
<proteinExistence type="predicted"/>
<geneLocation type="plasmid" evidence="1 2">
    <name>pHTIA</name>
</geneLocation>
<evidence type="ECO:0000313" key="2">
    <source>
        <dbReference type="Proteomes" id="UP000015381"/>
    </source>
</evidence>
<dbReference type="AlphaFoldDB" id="F7PQZ9"/>
<sequence length="442" mass="51153">MSKTAPDKLTSLVAEELITYLGSGELNRYRLAKSIDYGDLNIADLNQLKTLHFVLSDAVYKFVQKLPERLRRLKTVNKREQTVTRSEVRGRVDWSKTRQRRYRTGYNNRTLFVVDIPEVEYDIPENRVLKKFLASIAEPLREDVLSLDQSWASHWPQNRILRLQRHLQQNVYLKRLPDPADISLSRRDLTAARQSRQTLYSEAERLLQLHQDFLDDRDRPEVRELLESTLVVPTSDARLFELFCVFAMIRRLQARFSGLTIQRIQPGMEELAKLGSNEQEIAIYYDQGGPLSFFEEYPQSETLMREYDVPEALHRQVTAVETQADQLQHFLGRSSQESFYGGRPDFLILRTPSSQASDSPAEVVIGEIKYTRSRRTFATGLRELLEYLFFARNGDHYLLDRHGESTLNVSGVLCTDGVDTNADQTDLVRHLSTDTLLEAFET</sequence>
<dbReference type="RefSeq" id="WP_008528581.1">
    <property type="nucleotide sequence ID" value="NC_021913.1"/>
</dbReference>
<evidence type="ECO:0000313" key="1">
    <source>
        <dbReference type="EMBL" id="CCQ35033.1"/>
    </source>
</evidence>
<dbReference type="EMBL" id="HF571521">
    <property type="protein sequence ID" value="CCQ35033.1"/>
    <property type="molecule type" value="Genomic_DNA"/>
</dbReference>
<protein>
    <submittedName>
        <fullName evidence="1">Uncharacterized protein</fullName>
    </submittedName>
</protein>
<dbReference type="HOGENOM" id="CLU_048530_0_0_2"/>
<dbReference type="KEGG" id="hti:HTIA_p2931"/>
<dbReference type="Proteomes" id="UP000015381">
    <property type="component" value="Plasmid pHTIA"/>
</dbReference>
<gene>
    <name evidence="1" type="ORF">HTIA_p2931</name>
</gene>